<comment type="caution">
    <text evidence="2">The sequence shown here is derived from an EMBL/GenBank/DDBJ whole genome shotgun (WGS) entry which is preliminary data.</text>
</comment>
<keyword evidence="1" id="KW-0472">Membrane</keyword>
<protein>
    <submittedName>
        <fullName evidence="2">Efflux RND transporter permease subunit</fullName>
    </submittedName>
</protein>
<dbReference type="Gene3D" id="3.30.2090.10">
    <property type="entry name" value="Multidrug efflux transporter AcrB TolC docking domain, DN and DC subdomains"/>
    <property type="match status" value="2"/>
</dbReference>
<reference evidence="2" key="1">
    <citation type="journal article" date="2020" name="mSystems">
        <title>Genome- and Community-Level Interaction Insights into Carbon Utilization and Element Cycling Functions of Hydrothermarchaeota in Hydrothermal Sediment.</title>
        <authorList>
            <person name="Zhou Z."/>
            <person name="Liu Y."/>
            <person name="Xu W."/>
            <person name="Pan J."/>
            <person name="Luo Z.H."/>
            <person name="Li M."/>
        </authorList>
    </citation>
    <scope>NUCLEOTIDE SEQUENCE [LARGE SCALE GENOMIC DNA]</scope>
    <source>
        <strain evidence="2">SpSt-855</strain>
    </source>
</reference>
<feature type="transmembrane region" description="Helical" evidence="1">
    <location>
        <begin position="876"/>
        <end position="898"/>
    </location>
</feature>
<feature type="transmembrane region" description="Helical" evidence="1">
    <location>
        <begin position="848"/>
        <end position="869"/>
    </location>
</feature>
<feature type="transmembrane region" description="Helical" evidence="1">
    <location>
        <begin position="904"/>
        <end position="926"/>
    </location>
</feature>
<feature type="transmembrane region" description="Helical" evidence="1">
    <location>
        <begin position="335"/>
        <end position="354"/>
    </location>
</feature>
<feature type="transmembrane region" description="Helical" evidence="1">
    <location>
        <begin position="361"/>
        <end position="381"/>
    </location>
</feature>
<feature type="transmembrane region" description="Helical" evidence="1">
    <location>
        <begin position="525"/>
        <end position="549"/>
    </location>
</feature>
<evidence type="ECO:0000256" key="1">
    <source>
        <dbReference type="SAM" id="Phobius"/>
    </source>
</evidence>
<dbReference type="SUPFAM" id="SSF82693">
    <property type="entry name" value="Multidrug efflux transporter AcrB pore domain, PN1, PN2, PC1 and PC2 subdomains"/>
    <property type="match status" value="3"/>
</dbReference>
<dbReference type="Gene3D" id="3.30.70.1320">
    <property type="entry name" value="Multidrug efflux transporter AcrB pore domain like"/>
    <property type="match status" value="1"/>
</dbReference>
<proteinExistence type="predicted"/>
<keyword evidence="1" id="KW-0812">Transmembrane</keyword>
<feature type="transmembrane region" description="Helical" evidence="1">
    <location>
        <begin position="446"/>
        <end position="466"/>
    </location>
</feature>
<keyword evidence="1" id="KW-1133">Transmembrane helix</keyword>
<dbReference type="Gene3D" id="3.30.70.1440">
    <property type="entry name" value="Multidrug efflux transporter AcrB pore domain"/>
    <property type="match status" value="1"/>
</dbReference>
<sequence length="1018" mass="107943">MTDTNLLRRILFQPLLWALIYGGLIAYGIYAYVSIPVEVLPTFNFPEISVIAHEPGATATELETGITRPIEGELLALPNLDSVRSSMGSGTVEIDTRFHQGTDPALDLMAVNSAIDRVRSQLPSSVQPLAQIMGNGINEVADYSLQIPPEDSPAAIEQTLKADVIPQLRALPGVYQAQVYGAGQEALWVQPDISAMRRYGIPVTAIVAALRQHILLKPGGYLTLGHQDAFIEVRSLPAHIRNLENIAVPGATGPIPLSDLARIVRAPVPTLNAAMLDGVPSIALLVFKQPSASTVPVDQSVQRVLHASLSQLPPGVHWINIYSQAHLVHSVGSDLGRNLLIGGILAIAVLLAVLGAGRGIWILALSIPLSLLLGIAGLYATGHTLNLLTLGALTIAVGLLCDDGIIVLESIYHRWEQGDDHWTGIVRGLKDIAGPDVTGTLTTVSVFLPLLFVGGLAGLFFIPFALAMTFSLLASLLISVTLIPLCLGFLKTRPRPRPTPAATLLDRLRKHNERLFARVANHPKASLGICIALLLLSLAGLVLVPINILPLPNEGVLLMSFTLPPGSSLLDTEAAVLHMTRRMQADNAVEHVFARIGSPSNGLYTEPAYAGEIQITLKPGVHVNSLDAIANRLTHESQTSGVQLSVDTPTIERVGESLSGLPQPFVIDVFGNSLQTLRSVSEKITHRLSSIPALNDVFNNDGYRVTELRITPDASALAAQHMTPAQLYAQIAPLTNGEIAGEVPQGNTSLAIYVRIANAHHQSIASLAQLPIRTTGWTPLGELATIQLVATPNQVRHIDGARALEIMATPNGPLGSTIASARKALRGLALPPGYRVAFGGLYPQLESAALGLLAAATVAFLLMLVLMILQFDGLLVPALLLLQIPLAFTGGAFALLLSGVGLNAIGLVAILTLVGICLNHGIVLLYRTRKNEAGGMSIEDAVKEAVHVRFRPIVLTTLTAVLGMLPTALGWGQGAAPEQGLAAVILGGILWSALLSTNLLPALYLHARRKQLAKGATA</sequence>
<dbReference type="Gene3D" id="1.20.1640.10">
    <property type="entry name" value="Multidrug efflux transporter AcrB transmembrane domain"/>
    <property type="match status" value="2"/>
</dbReference>
<name>A0A7V5CSQ4_9BACT</name>
<dbReference type="InterPro" id="IPR027463">
    <property type="entry name" value="AcrB_DN_DC_subdom"/>
</dbReference>
<accession>A0A7V5CSQ4</accession>
<dbReference type="SUPFAM" id="SSF82714">
    <property type="entry name" value="Multidrug efflux transporter AcrB TolC docking domain, DN and DC subdomains"/>
    <property type="match status" value="2"/>
</dbReference>
<feature type="transmembrane region" description="Helical" evidence="1">
    <location>
        <begin position="387"/>
        <end position="408"/>
    </location>
</feature>
<dbReference type="SUPFAM" id="SSF82866">
    <property type="entry name" value="Multidrug efflux transporter AcrB transmembrane domain"/>
    <property type="match status" value="2"/>
</dbReference>
<organism evidence="2">
    <name type="scientific">Acidobacterium capsulatum</name>
    <dbReference type="NCBI Taxonomy" id="33075"/>
    <lineage>
        <taxon>Bacteria</taxon>
        <taxon>Pseudomonadati</taxon>
        <taxon>Acidobacteriota</taxon>
        <taxon>Terriglobia</taxon>
        <taxon>Terriglobales</taxon>
        <taxon>Acidobacteriaceae</taxon>
        <taxon>Acidobacterium</taxon>
    </lineage>
</organism>
<evidence type="ECO:0000313" key="2">
    <source>
        <dbReference type="EMBL" id="HGY93420.1"/>
    </source>
</evidence>
<dbReference type="AlphaFoldDB" id="A0A7V5CSQ4"/>
<feature type="transmembrane region" description="Helical" evidence="1">
    <location>
        <begin position="12"/>
        <end position="33"/>
    </location>
</feature>
<dbReference type="PANTHER" id="PTHR32063:SF0">
    <property type="entry name" value="SWARMING MOTILITY PROTEIN SWRC"/>
    <property type="match status" value="1"/>
</dbReference>
<gene>
    <name evidence="2" type="ORF">ENW50_01835</name>
</gene>
<dbReference type="GO" id="GO:0005886">
    <property type="term" value="C:plasma membrane"/>
    <property type="evidence" value="ECO:0007669"/>
    <property type="project" value="TreeGrafter"/>
</dbReference>
<dbReference type="Gene3D" id="3.30.70.1430">
    <property type="entry name" value="Multidrug efflux transporter AcrB pore domain"/>
    <property type="match status" value="2"/>
</dbReference>
<dbReference type="PANTHER" id="PTHR32063">
    <property type="match status" value="1"/>
</dbReference>
<dbReference type="PRINTS" id="PR00702">
    <property type="entry name" value="ACRIFLAVINRP"/>
</dbReference>
<dbReference type="EMBL" id="DTKL01000015">
    <property type="protein sequence ID" value="HGY93420.1"/>
    <property type="molecule type" value="Genomic_DNA"/>
</dbReference>
<dbReference type="Pfam" id="PF00873">
    <property type="entry name" value="ACR_tran"/>
    <property type="match status" value="1"/>
</dbReference>
<feature type="transmembrane region" description="Helical" evidence="1">
    <location>
        <begin position="472"/>
        <end position="490"/>
    </location>
</feature>
<feature type="transmembrane region" description="Helical" evidence="1">
    <location>
        <begin position="980"/>
        <end position="1005"/>
    </location>
</feature>
<dbReference type="InterPro" id="IPR001036">
    <property type="entry name" value="Acrflvin-R"/>
</dbReference>
<dbReference type="GO" id="GO:0042910">
    <property type="term" value="F:xenobiotic transmembrane transporter activity"/>
    <property type="evidence" value="ECO:0007669"/>
    <property type="project" value="TreeGrafter"/>
</dbReference>
<feature type="transmembrane region" description="Helical" evidence="1">
    <location>
        <begin position="953"/>
        <end position="974"/>
    </location>
</feature>